<comment type="caution">
    <text evidence="1">The sequence shown here is derived from an EMBL/GenBank/DDBJ whole genome shotgun (WGS) entry which is preliminary data.</text>
</comment>
<evidence type="ECO:0000313" key="2">
    <source>
        <dbReference type="Proteomes" id="UP001569428"/>
    </source>
</evidence>
<protein>
    <submittedName>
        <fullName evidence="1">Uncharacterized protein</fullName>
    </submittedName>
</protein>
<dbReference type="Proteomes" id="UP001569428">
    <property type="component" value="Unassembled WGS sequence"/>
</dbReference>
<name>A0ABV4P594_9GAMM</name>
<organism evidence="1 2">
    <name type="scientific">Microbulbifer epialgicus</name>
    <dbReference type="NCBI Taxonomy" id="393907"/>
    <lineage>
        <taxon>Bacteria</taxon>
        <taxon>Pseudomonadati</taxon>
        <taxon>Pseudomonadota</taxon>
        <taxon>Gammaproteobacteria</taxon>
        <taxon>Cellvibrionales</taxon>
        <taxon>Microbulbiferaceae</taxon>
        <taxon>Microbulbifer</taxon>
    </lineage>
</organism>
<dbReference type="EMBL" id="JBGMEK010000105">
    <property type="protein sequence ID" value="MFA0813536.1"/>
    <property type="molecule type" value="Genomic_DNA"/>
</dbReference>
<proteinExistence type="predicted"/>
<gene>
    <name evidence="1" type="ORF">ACCI49_21840</name>
</gene>
<dbReference type="RefSeq" id="WP_371841352.1">
    <property type="nucleotide sequence ID" value="NZ_JBGMEK010000105.1"/>
</dbReference>
<accession>A0ABV4P594</accession>
<sequence length="157" mass="18439">MRVEEIDLLKSMWKSRCTRDTILIVPKVVHGRLNISLDNEHWAFHVPYAFRDALDIRYDQRVKKKKKYMVWTQGPILKFKEGDTLKSRDGKTSVQVSSANRMGWDTEKNEMYRGVVIYKKHNIVDGVYTKAGDYLTCQMEFLKLLIYGKNSCRKVSV</sequence>
<evidence type="ECO:0000313" key="1">
    <source>
        <dbReference type="EMBL" id="MFA0813536.1"/>
    </source>
</evidence>
<keyword evidence="2" id="KW-1185">Reference proteome</keyword>
<reference evidence="1 2" key="1">
    <citation type="submission" date="2024-08" db="EMBL/GenBank/DDBJ databases">
        <authorList>
            <person name="Ishaq N."/>
        </authorList>
    </citation>
    <scope>NUCLEOTIDE SEQUENCE [LARGE SCALE GENOMIC DNA]</scope>
    <source>
        <strain evidence="1 2">DSM 18651</strain>
    </source>
</reference>